<evidence type="ECO:0000313" key="3">
    <source>
        <dbReference type="EMBL" id="KAG5174648.1"/>
    </source>
</evidence>
<keyword evidence="2" id="KW-0812">Transmembrane</keyword>
<proteinExistence type="predicted"/>
<reference evidence="3" key="1">
    <citation type="submission" date="2021-02" db="EMBL/GenBank/DDBJ databases">
        <title>Psilocybe cubensis genome.</title>
        <authorList>
            <person name="Mckernan K.J."/>
            <person name="Crawford S."/>
            <person name="Trippe A."/>
            <person name="Kane L.T."/>
            <person name="Mclaughlin S."/>
        </authorList>
    </citation>
    <scope>NUCLEOTIDE SEQUENCE [LARGE SCALE GENOMIC DNA]</scope>
    <source>
        <strain evidence="3">MGC-MH-2018</strain>
    </source>
</reference>
<feature type="region of interest" description="Disordered" evidence="1">
    <location>
        <begin position="243"/>
        <end position="271"/>
    </location>
</feature>
<keyword evidence="2" id="KW-0472">Membrane</keyword>
<dbReference type="EMBL" id="JAFIQS010000001">
    <property type="protein sequence ID" value="KAG5174648.1"/>
    <property type="molecule type" value="Genomic_DNA"/>
</dbReference>
<sequence length="303" mass="33856">MISNVLFVFARAGKLAPAISCDAGYQICCSFSVLGRAAVLIVLGARTYAIFDRKKWILVIFVPLGTSIVVIDAMHIKYVVCVGSPKNGSPEEFMAISVVVYEVLAAIFTVFRGWQALRIRVDITSGKDRLEYLVVQQGILYFWYEDSDDSHRLELTWCSFVSLFTMSTLIMLHVAPSGSFLQRLFNALTLPVSGMMTARFILHLREWEHSRTMASMGTAIDSIEFQIPRLSTVAHASVCSERTSESSSLDEEREDDIAEVPRSSRTSLYSDGGSRGVIDEFGRCLVRQAKIERKNIPSDIEEV</sequence>
<accession>A0A8H8CR32</accession>
<organism evidence="3">
    <name type="scientific">Psilocybe cubensis</name>
    <name type="common">Psychedelic mushroom</name>
    <name type="synonym">Stropharia cubensis</name>
    <dbReference type="NCBI Taxonomy" id="181762"/>
    <lineage>
        <taxon>Eukaryota</taxon>
        <taxon>Fungi</taxon>
        <taxon>Dikarya</taxon>
        <taxon>Basidiomycota</taxon>
        <taxon>Agaricomycotina</taxon>
        <taxon>Agaricomycetes</taxon>
        <taxon>Agaricomycetidae</taxon>
        <taxon>Agaricales</taxon>
        <taxon>Agaricineae</taxon>
        <taxon>Strophariaceae</taxon>
        <taxon>Psilocybe</taxon>
    </lineage>
</organism>
<dbReference type="AlphaFoldDB" id="A0A8H8CR32"/>
<evidence type="ECO:0000256" key="2">
    <source>
        <dbReference type="SAM" id="Phobius"/>
    </source>
</evidence>
<name>A0A8H8CR32_PSICU</name>
<protein>
    <submittedName>
        <fullName evidence="3">Uncharacterized protein</fullName>
    </submittedName>
</protein>
<keyword evidence="2" id="KW-1133">Transmembrane helix</keyword>
<feature type="transmembrane region" description="Helical" evidence="2">
    <location>
        <begin position="23"/>
        <end position="44"/>
    </location>
</feature>
<feature type="transmembrane region" description="Helical" evidence="2">
    <location>
        <begin position="155"/>
        <end position="174"/>
    </location>
</feature>
<gene>
    <name evidence="3" type="ORF">JR316_001310</name>
</gene>
<feature type="transmembrane region" description="Helical" evidence="2">
    <location>
        <begin position="56"/>
        <end position="73"/>
    </location>
</feature>
<evidence type="ECO:0000256" key="1">
    <source>
        <dbReference type="SAM" id="MobiDB-lite"/>
    </source>
</evidence>
<feature type="transmembrane region" description="Helical" evidence="2">
    <location>
        <begin position="93"/>
        <end position="111"/>
    </location>
</feature>
<feature type="compositionally biased region" description="Acidic residues" evidence="1">
    <location>
        <begin position="248"/>
        <end position="258"/>
    </location>
</feature>
<comment type="caution">
    <text evidence="3">The sequence shown here is derived from an EMBL/GenBank/DDBJ whole genome shotgun (WGS) entry which is preliminary data.</text>
</comment>